<reference evidence="1 2" key="1">
    <citation type="submission" date="2020-11" db="EMBL/GenBank/DDBJ databases">
        <title>Pseudomonas fulva producing VIM-24.</title>
        <authorList>
            <person name="Liu S."/>
        </authorList>
    </citation>
    <scope>NUCLEOTIDE SEQUENCE [LARGE SCALE GENOMIC DNA]</scope>
    <source>
        <strain evidence="1 2">ZDHY414</strain>
        <plasmid evidence="1 2">pVIM-24-ZDHY414</plasmid>
    </source>
</reference>
<dbReference type="EMBL" id="CP064948">
    <property type="protein sequence ID" value="QPH52079.1"/>
    <property type="molecule type" value="Genomic_DNA"/>
</dbReference>
<evidence type="ECO:0000313" key="2">
    <source>
        <dbReference type="Proteomes" id="UP000594430"/>
    </source>
</evidence>
<dbReference type="Proteomes" id="UP000594430">
    <property type="component" value="Plasmid pVIM-24-ZDHY414"/>
</dbReference>
<evidence type="ECO:0000313" key="1">
    <source>
        <dbReference type="EMBL" id="QPH52079.1"/>
    </source>
</evidence>
<dbReference type="AlphaFoldDB" id="A0A7S9LN02"/>
<name>A0A7S9LN02_9PSED</name>
<protein>
    <submittedName>
        <fullName evidence="1">Uncharacterized protein</fullName>
    </submittedName>
</protein>
<organism evidence="1 2">
    <name type="scientific">Pseudomonas fulva</name>
    <dbReference type="NCBI Taxonomy" id="47880"/>
    <lineage>
        <taxon>Bacteria</taxon>
        <taxon>Pseudomonadati</taxon>
        <taxon>Pseudomonadota</taxon>
        <taxon>Gammaproteobacteria</taxon>
        <taxon>Pseudomonadales</taxon>
        <taxon>Pseudomonadaceae</taxon>
        <taxon>Pseudomonas</taxon>
    </lineage>
</organism>
<gene>
    <name evidence="1" type="ORF">IZU98_24690</name>
</gene>
<sequence length="221" mass="24651">MDRTESTENPTFTFSFTEAERRQVVKSWFQLMVLFHLEGVSIPGRSEEEGAQYVAASLAFCAPMMSNEQQDLAYWIADAVTLAKNLDRTPEQRKQLIKVVFNRAVEAAAERQIEGFSGDVSAKDLQESMATYRALVARIQSLLLQSTVNSPSLQVSEAGRNTWKWPVIDGPRKGDNVASAAESFEAIGADGEKVRYQRQLRQNGGFEWSIRGASLLGTMTY</sequence>
<dbReference type="RefSeq" id="WP_191088009.1">
    <property type="nucleotide sequence ID" value="NZ_CP064945.1"/>
</dbReference>
<keyword evidence="1" id="KW-0614">Plasmid</keyword>
<accession>A0A7S9LN02</accession>
<geneLocation type="plasmid" evidence="1 2">
    <name>pVIM-24-ZDHY414</name>
</geneLocation>
<proteinExistence type="predicted"/>